<sequence length="247" mass="28162">MKLRTLLIDDERLARENLSSLLEQFCAEQIDSISMASSANEATDILMLEDFDLLFLDIKMPDTDGFEFLEKINFLKSKPALVFVTAFNDFGIEAIKASALDYITKPIDPFELQRACQKALALKREQIHKPTKSVNRIAIPKANGMEILALDKIIRLEADGCYTHLKLNPDGNRLVSKTLKEFEKALPQELFFRPHNSHMINMNFMSSFTTEGGSMVIMTNGERVPIAKRKLLDFKRRLEEFCTRPGL</sequence>
<name>A0A7H0VB31_9FLAO</name>
<evidence type="ECO:0000259" key="2">
    <source>
        <dbReference type="PROSITE" id="PS50110"/>
    </source>
</evidence>
<evidence type="ECO:0000256" key="1">
    <source>
        <dbReference type="PROSITE-ProRule" id="PRU00169"/>
    </source>
</evidence>
<dbReference type="SUPFAM" id="SSF52172">
    <property type="entry name" value="CheY-like"/>
    <property type="match status" value="1"/>
</dbReference>
<keyword evidence="1" id="KW-0597">Phosphoprotein</keyword>
<dbReference type="GO" id="GO:0000156">
    <property type="term" value="F:phosphorelay response regulator activity"/>
    <property type="evidence" value="ECO:0007669"/>
    <property type="project" value="InterPro"/>
</dbReference>
<dbReference type="KEGG" id="chyd:H4K34_11125"/>
<dbReference type="InterPro" id="IPR046947">
    <property type="entry name" value="LytR-like"/>
</dbReference>
<dbReference type="SMART" id="SM00850">
    <property type="entry name" value="LytTR"/>
    <property type="match status" value="1"/>
</dbReference>
<dbReference type="SMART" id="SM00448">
    <property type="entry name" value="REC"/>
    <property type="match status" value="1"/>
</dbReference>
<feature type="domain" description="Response regulatory" evidence="2">
    <location>
        <begin position="4"/>
        <end position="120"/>
    </location>
</feature>
<dbReference type="InterPro" id="IPR007492">
    <property type="entry name" value="LytTR_DNA-bd_dom"/>
</dbReference>
<dbReference type="Pfam" id="PF04397">
    <property type="entry name" value="LytTR"/>
    <property type="match status" value="1"/>
</dbReference>
<dbReference type="InterPro" id="IPR001789">
    <property type="entry name" value="Sig_transdc_resp-reg_receiver"/>
</dbReference>
<feature type="domain" description="HTH LytTR-type" evidence="3">
    <location>
        <begin position="137"/>
        <end position="240"/>
    </location>
</feature>
<evidence type="ECO:0000259" key="3">
    <source>
        <dbReference type="PROSITE" id="PS50930"/>
    </source>
</evidence>
<dbReference type="RefSeq" id="WP_210757498.1">
    <property type="nucleotide sequence ID" value="NZ_CP060139.1"/>
</dbReference>
<reference evidence="4 5" key="1">
    <citation type="submission" date="2020-08" db="EMBL/GenBank/DDBJ databases">
        <title>Croceimicrobium hydrocarbonivorans gen. nov., sp. nov., a novel marine bacterium isolated from a bacterial consortium that degrades polyethylene terephthalate.</title>
        <authorList>
            <person name="Liu R."/>
        </authorList>
    </citation>
    <scope>NUCLEOTIDE SEQUENCE [LARGE SCALE GENOMIC DNA]</scope>
    <source>
        <strain evidence="4 5">A20-9</strain>
    </source>
</reference>
<protein>
    <submittedName>
        <fullName evidence="4">Response regulator transcription factor</fullName>
    </submittedName>
</protein>
<accession>A0A7H0VB31</accession>
<proteinExistence type="predicted"/>
<feature type="modified residue" description="4-aspartylphosphate" evidence="1">
    <location>
        <position position="57"/>
    </location>
</feature>
<dbReference type="Gene3D" id="2.40.50.1020">
    <property type="entry name" value="LytTr DNA-binding domain"/>
    <property type="match status" value="1"/>
</dbReference>
<dbReference type="EMBL" id="CP060139">
    <property type="protein sequence ID" value="QNR22929.1"/>
    <property type="molecule type" value="Genomic_DNA"/>
</dbReference>
<dbReference type="Pfam" id="PF00072">
    <property type="entry name" value="Response_reg"/>
    <property type="match status" value="1"/>
</dbReference>
<organism evidence="4 5">
    <name type="scientific">Croceimicrobium hydrocarbonivorans</name>
    <dbReference type="NCBI Taxonomy" id="2761580"/>
    <lineage>
        <taxon>Bacteria</taxon>
        <taxon>Pseudomonadati</taxon>
        <taxon>Bacteroidota</taxon>
        <taxon>Flavobacteriia</taxon>
        <taxon>Flavobacteriales</taxon>
        <taxon>Owenweeksiaceae</taxon>
        <taxon>Croceimicrobium</taxon>
    </lineage>
</organism>
<gene>
    <name evidence="4" type="ORF">H4K34_11125</name>
</gene>
<dbReference type="PANTHER" id="PTHR37299">
    <property type="entry name" value="TRANSCRIPTIONAL REGULATOR-RELATED"/>
    <property type="match status" value="1"/>
</dbReference>
<dbReference type="GO" id="GO:0003677">
    <property type="term" value="F:DNA binding"/>
    <property type="evidence" value="ECO:0007669"/>
    <property type="project" value="InterPro"/>
</dbReference>
<dbReference type="AlphaFoldDB" id="A0A7H0VB31"/>
<dbReference type="PROSITE" id="PS50930">
    <property type="entry name" value="HTH_LYTTR"/>
    <property type="match status" value="1"/>
</dbReference>
<evidence type="ECO:0000313" key="5">
    <source>
        <dbReference type="Proteomes" id="UP000516305"/>
    </source>
</evidence>
<dbReference type="Proteomes" id="UP000516305">
    <property type="component" value="Chromosome"/>
</dbReference>
<dbReference type="InterPro" id="IPR011006">
    <property type="entry name" value="CheY-like_superfamily"/>
</dbReference>
<evidence type="ECO:0000313" key="4">
    <source>
        <dbReference type="EMBL" id="QNR22929.1"/>
    </source>
</evidence>
<keyword evidence="5" id="KW-1185">Reference proteome</keyword>
<dbReference type="PANTHER" id="PTHR37299:SF1">
    <property type="entry name" value="STAGE 0 SPORULATION PROTEIN A HOMOLOG"/>
    <property type="match status" value="1"/>
</dbReference>
<dbReference type="Gene3D" id="3.40.50.2300">
    <property type="match status" value="1"/>
</dbReference>
<dbReference type="PROSITE" id="PS50110">
    <property type="entry name" value="RESPONSE_REGULATORY"/>
    <property type="match status" value="1"/>
</dbReference>